<sequence>MNAGAAQLMLQCVFDGSISMNDWEVERRPYHKNCGCAIHYFKGVCSNACSQPRRISFPKRSSWSHCSMQATPSNFFSQYSLLCTSIKINLRDDKTKDAQVVS</sequence>
<dbReference type="Proteomes" id="UP000828941">
    <property type="component" value="Chromosome 6"/>
</dbReference>
<dbReference type="EMBL" id="CM039431">
    <property type="protein sequence ID" value="KAI4335608.1"/>
    <property type="molecule type" value="Genomic_DNA"/>
</dbReference>
<name>A0ACB9NGJ2_BAUVA</name>
<protein>
    <submittedName>
        <fullName evidence="1">Uncharacterized protein</fullName>
    </submittedName>
</protein>
<reference evidence="1 2" key="1">
    <citation type="journal article" date="2022" name="DNA Res.">
        <title>Chromosomal-level genome assembly of the orchid tree Bauhinia variegata (Leguminosae; Cercidoideae) supports the allotetraploid origin hypothesis of Bauhinia.</title>
        <authorList>
            <person name="Zhong Y."/>
            <person name="Chen Y."/>
            <person name="Zheng D."/>
            <person name="Pang J."/>
            <person name="Liu Y."/>
            <person name="Luo S."/>
            <person name="Meng S."/>
            <person name="Qian L."/>
            <person name="Wei D."/>
            <person name="Dai S."/>
            <person name="Zhou R."/>
        </authorList>
    </citation>
    <scope>NUCLEOTIDE SEQUENCE [LARGE SCALE GENOMIC DNA]</scope>
    <source>
        <strain evidence="1">BV-YZ2020</strain>
    </source>
</reference>
<proteinExistence type="predicted"/>
<organism evidence="1 2">
    <name type="scientific">Bauhinia variegata</name>
    <name type="common">Purple orchid tree</name>
    <name type="synonym">Phanera variegata</name>
    <dbReference type="NCBI Taxonomy" id="167791"/>
    <lineage>
        <taxon>Eukaryota</taxon>
        <taxon>Viridiplantae</taxon>
        <taxon>Streptophyta</taxon>
        <taxon>Embryophyta</taxon>
        <taxon>Tracheophyta</taxon>
        <taxon>Spermatophyta</taxon>
        <taxon>Magnoliopsida</taxon>
        <taxon>eudicotyledons</taxon>
        <taxon>Gunneridae</taxon>
        <taxon>Pentapetalae</taxon>
        <taxon>rosids</taxon>
        <taxon>fabids</taxon>
        <taxon>Fabales</taxon>
        <taxon>Fabaceae</taxon>
        <taxon>Cercidoideae</taxon>
        <taxon>Cercideae</taxon>
        <taxon>Bauhiniinae</taxon>
        <taxon>Bauhinia</taxon>
    </lineage>
</organism>
<accession>A0ACB9NGJ2</accession>
<comment type="caution">
    <text evidence="1">The sequence shown here is derived from an EMBL/GenBank/DDBJ whole genome shotgun (WGS) entry which is preliminary data.</text>
</comment>
<evidence type="ECO:0000313" key="2">
    <source>
        <dbReference type="Proteomes" id="UP000828941"/>
    </source>
</evidence>
<gene>
    <name evidence="1" type="ORF">L6164_014241</name>
</gene>
<evidence type="ECO:0000313" key="1">
    <source>
        <dbReference type="EMBL" id="KAI4335608.1"/>
    </source>
</evidence>
<keyword evidence="2" id="KW-1185">Reference proteome</keyword>